<dbReference type="EMBL" id="BQNB010011972">
    <property type="protein sequence ID" value="GJS97556.1"/>
    <property type="molecule type" value="Genomic_DNA"/>
</dbReference>
<reference evidence="1" key="2">
    <citation type="submission" date="2022-01" db="EMBL/GenBank/DDBJ databases">
        <authorList>
            <person name="Yamashiro T."/>
            <person name="Shiraishi A."/>
            <person name="Satake H."/>
            <person name="Nakayama K."/>
        </authorList>
    </citation>
    <scope>NUCLEOTIDE SEQUENCE</scope>
</reference>
<protein>
    <submittedName>
        <fullName evidence="1">Uncharacterized protein</fullName>
    </submittedName>
</protein>
<reference evidence="1" key="1">
    <citation type="journal article" date="2022" name="Int. J. Mol. Sci.">
        <title>Draft Genome of Tanacetum Coccineum: Genomic Comparison of Closely Related Tanacetum-Family Plants.</title>
        <authorList>
            <person name="Yamashiro T."/>
            <person name="Shiraishi A."/>
            <person name="Nakayama K."/>
            <person name="Satake H."/>
        </authorList>
    </citation>
    <scope>NUCLEOTIDE SEQUENCE</scope>
</reference>
<proteinExistence type="predicted"/>
<evidence type="ECO:0000313" key="1">
    <source>
        <dbReference type="EMBL" id="GJS97556.1"/>
    </source>
</evidence>
<evidence type="ECO:0000313" key="2">
    <source>
        <dbReference type="Proteomes" id="UP001151760"/>
    </source>
</evidence>
<accession>A0ABQ5A742</accession>
<sequence>MIFMLSCSQPSPGASGCCFNNFNASNELWPASAGPLPANFCNHCRLSPAMQSEWMMMAVAGMGKSGGVPIIVAYLTGMVDVCSGVGELCFNIVAVVHGKYGWGLGFSSDPIRACSPSWWLISMGVVVEKESVARRGDGNVGTSGDRWWQSVTPVMLGVVVVWPRYLSVLNGSSPSEMGHESIVDKAQQ</sequence>
<name>A0ABQ5A742_9ASTR</name>
<gene>
    <name evidence="1" type="ORF">Tco_0804524</name>
</gene>
<comment type="caution">
    <text evidence="1">The sequence shown here is derived from an EMBL/GenBank/DDBJ whole genome shotgun (WGS) entry which is preliminary data.</text>
</comment>
<organism evidence="1 2">
    <name type="scientific">Tanacetum coccineum</name>
    <dbReference type="NCBI Taxonomy" id="301880"/>
    <lineage>
        <taxon>Eukaryota</taxon>
        <taxon>Viridiplantae</taxon>
        <taxon>Streptophyta</taxon>
        <taxon>Embryophyta</taxon>
        <taxon>Tracheophyta</taxon>
        <taxon>Spermatophyta</taxon>
        <taxon>Magnoliopsida</taxon>
        <taxon>eudicotyledons</taxon>
        <taxon>Gunneridae</taxon>
        <taxon>Pentapetalae</taxon>
        <taxon>asterids</taxon>
        <taxon>campanulids</taxon>
        <taxon>Asterales</taxon>
        <taxon>Asteraceae</taxon>
        <taxon>Asteroideae</taxon>
        <taxon>Anthemideae</taxon>
        <taxon>Anthemidinae</taxon>
        <taxon>Tanacetum</taxon>
    </lineage>
</organism>
<keyword evidence="2" id="KW-1185">Reference proteome</keyword>
<dbReference type="Proteomes" id="UP001151760">
    <property type="component" value="Unassembled WGS sequence"/>
</dbReference>